<dbReference type="EMBL" id="JYNZ01000005">
    <property type="protein sequence ID" value="KXK25997.1"/>
    <property type="molecule type" value="Genomic_DNA"/>
</dbReference>
<accession>A0A136LWL1</accession>
<evidence type="ECO:0000313" key="5">
    <source>
        <dbReference type="Proteomes" id="UP000070457"/>
    </source>
</evidence>
<dbReference type="STRING" id="1617426.TR69_WS6001001289"/>
<dbReference type="Pfam" id="PF13385">
    <property type="entry name" value="Laminin_G_3"/>
    <property type="match status" value="1"/>
</dbReference>
<feature type="chain" id="PRO_5007475250" description="DUF2341 domain-containing protein" evidence="2">
    <location>
        <begin position="21"/>
        <end position="547"/>
    </location>
</feature>
<dbReference type="SUPFAM" id="SSF49899">
    <property type="entry name" value="Concanavalin A-like lectins/glucanases"/>
    <property type="match status" value="1"/>
</dbReference>
<feature type="domain" description="DUF2341" evidence="3">
    <location>
        <begin position="69"/>
        <end position="146"/>
    </location>
</feature>
<evidence type="ECO:0000256" key="1">
    <source>
        <dbReference type="SAM" id="MobiDB-lite"/>
    </source>
</evidence>
<reference evidence="4 5" key="1">
    <citation type="submission" date="2015-02" db="EMBL/GenBank/DDBJ databases">
        <title>Improved understanding of the partial-nitritation anammox process through 23 genomes representing the majority of the microbial community.</title>
        <authorList>
            <person name="Speth D.R."/>
            <person name="In T Zandt M."/>
            <person name="Guerrero Cruz S."/>
            <person name="Jetten M.S."/>
            <person name="Dutilh B.E."/>
        </authorList>
    </citation>
    <scope>NUCLEOTIDE SEQUENCE [LARGE SCALE GENOMIC DNA]</scope>
    <source>
        <strain evidence="4">OLB20</strain>
    </source>
</reference>
<dbReference type="Pfam" id="PF10102">
    <property type="entry name" value="DUF2341"/>
    <property type="match status" value="2"/>
</dbReference>
<dbReference type="InterPro" id="IPR013320">
    <property type="entry name" value="ConA-like_dom_sf"/>
</dbReference>
<dbReference type="Proteomes" id="UP000070457">
    <property type="component" value="Unassembled WGS sequence"/>
</dbReference>
<dbReference type="InterPro" id="IPR018765">
    <property type="entry name" value="DUF2341"/>
</dbReference>
<feature type="region of interest" description="Disordered" evidence="1">
    <location>
        <begin position="266"/>
        <end position="290"/>
    </location>
</feature>
<protein>
    <recommendedName>
        <fullName evidence="3">DUF2341 domain-containing protein</fullName>
    </recommendedName>
</protein>
<comment type="caution">
    <text evidence="4">The sequence shown here is derived from an EMBL/GenBank/DDBJ whole genome shotgun (WGS) entry which is preliminary data.</text>
</comment>
<sequence length="547" mass="60182">MVLMVIATPLLSMTVFPAPAAATGWLGEQWEYRREITISGNGSDLTDIQYQLTGIDTQTLYNEGKLQFDCQDVRFTNAYGALLHFWIEDDSSSCGVDTSTDFWIRLPRAEAEGTTIFMYYGNPQAPAYLSPERTFDFFSQFSSFRVPWYNSAWQNRLKISINREKVRGTIPNFPVALDLSILGSAFWQNVDPQGDDLVITAADGTTKLARELVTINTGTETGTLWFKAPVVTNEEDTDFYLYYGNPAATETDDTATWSGHGLVQHLEESPTGSAPQITDSSGSNNNGTTSGFVSGDLVDTVIDSGLNFDGNDNEVNSGIPFASVTNNFSYSFWAYPESTRTETVQANSGITGTSGQRFVVYPEHGGVAFGSNARAGAGVSFGTNGISVFEHSGSYLPSLLVHNHPYTGWTHVVVVYSAGTPVLYVNGKFVKTGLASTKTVHPGASLAIGAFGKFDGLVDEFRVINSAVTPNWISTEYENHSSPETFFLLSVNRFLRLMIHQFSRIRPILQVQILSGCTTAPRIRLMERLYCKTYRELTGSDLKKHSR</sequence>
<feature type="domain" description="DUF2341" evidence="3">
    <location>
        <begin position="194"/>
        <end position="255"/>
    </location>
</feature>
<feature type="signal peptide" evidence="2">
    <location>
        <begin position="1"/>
        <end position="20"/>
    </location>
</feature>
<evidence type="ECO:0000259" key="3">
    <source>
        <dbReference type="Pfam" id="PF10102"/>
    </source>
</evidence>
<evidence type="ECO:0000256" key="2">
    <source>
        <dbReference type="SAM" id="SignalP"/>
    </source>
</evidence>
<name>A0A136LWL1_9BACT</name>
<gene>
    <name evidence="4" type="ORF">TR69_WS6001001289</name>
</gene>
<dbReference type="AlphaFoldDB" id="A0A136LWL1"/>
<feature type="compositionally biased region" description="Low complexity" evidence="1">
    <location>
        <begin position="278"/>
        <end position="290"/>
    </location>
</feature>
<keyword evidence="2" id="KW-0732">Signal</keyword>
<organism evidence="4 5">
    <name type="scientific">candidate division WS6 bacterium OLB20</name>
    <dbReference type="NCBI Taxonomy" id="1617426"/>
    <lineage>
        <taxon>Bacteria</taxon>
        <taxon>Candidatus Dojkabacteria</taxon>
    </lineage>
</organism>
<dbReference type="Gene3D" id="2.60.120.200">
    <property type="match status" value="1"/>
</dbReference>
<proteinExistence type="predicted"/>
<evidence type="ECO:0000313" key="4">
    <source>
        <dbReference type="EMBL" id="KXK25997.1"/>
    </source>
</evidence>